<keyword evidence="7" id="KW-0496">Mitochondrion</keyword>
<proteinExistence type="inferred from homology"/>
<evidence type="ECO:0000256" key="8">
    <source>
        <dbReference type="ARBA" id="ARBA00023136"/>
    </source>
</evidence>
<keyword evidence="4" id="KW-0138">CF(0)</keyword>
<dbReference type="HOGENOM" id="CLU_083674_0_0_1"/>
<keyword evidence="5" id="KW-0375">Hydrogen ion transport</keyword>
<dbReference type="AlphaFoldDB" id="A0A0D1YUD0"/>
<dbReference type="VEuPathDB" id="FungiDB:PV08_03150"/>
<dbReference type="OrthoDB" id="437at2759"/>
<evidence type="ECO:0000313" key="11">
    <source>
        <dbReference type="EMBL" id="KIW18861.1"/>
    </source>
</evidence>
<dbReference type="GeneID" id="27330233"/>
<dbReference type="InterPro" id="IPR006808">
    <property type="entry name" value="ATP_synth_F0_gsu_mt"/>
</dbReference>
<organism evidence="11 12">
    <name type="scientific">Exophiala spinifera</name>
    <dbReference type="NCBI Taxonomy" id="91928"/>
    <lineage>
        <taxon>Eukaryota</taxon>
        <taxon>Fungi</taxon>
        <taxon>Dikarya</taxon>
        <taxon>Ascomycota</taxon>
        <taxon>Pezizomycotina</taxon>
        <taxon>Eurotiomycetes</taxon>
        <taxon>Chaetothyriomycetidae</taxon>
        <taxon>Chaetothyriales</taxon>
        <taxon>Herpotrichiellaceae</taxon>
        <taxon>Exophiala</taxon>
    </lineage>
</organism>
<evidence type="ECO:0000313" key="12">
    <source>
        <dbReference type="Proteomes" id="UP000053328"/>
    </source>
</evidence>
<keyword evidence="9" id="KW-0066">ATP synthesis</keyword>
<feature type="compositionally biased region" description="Polar residues" evidence="10">
    <location>
        <begin position="28"/>
        <end position="42"/>
    </location>
</feature>
<accession>A0A0D1YUD0</accession>
<evidence type="ECO:0000256" key="9">
    <source>
        <dbReference type="ARBA" id="ARBA00023310"/>
    </source>
</evidence>
<comment type="subcellular location">
    <subcellularLocation>
        <location evidence="1">Mitochondrion membrane</location>
    </subcellularLocation>
</comment>
<evidence type="ECO:0000256" key="7">
    <source>
        <dbReference type="ARBA" id="ARBA00023128"/>
    </source>
</evidence>
<dbReference type="Proteomes" id="UP000053328">
    <property type="component" value="Unassembled WGS sequence"/>
</dbReference>
<reference evidence="11 12" key="1">
    <citation type="submission" date="2015-01" db="EMBL/GenBank/DDBJ databases">
        <title>The Genome Sequence of Exophiala spinifera CBS89968.</title>
        <authorList>
            <consortium name="The Broad Institute Genomics Platform"/>
            <person name="Cuomo C."/>
            <person name="de Hoog S."/>
            <person name="Gorbushina A."/>
            <person name="Stielow B."/>
            <person name="Teixiera M."/>
            <person name="Abouelleil A."/>
            <person name="Chapman S.B."/>
            <person name="Priest M."/>
            <person name="Young S.K."/>
            <person name="Wortman J."/>
            <person name="Nusbaum C."/>
            <person name="Birren B."/>
        </authorList>
    </citation>
    <scope>NUCLEOTIDE SEQUENCE [LARGE SCALE GENOMIC DNA]</scope>
    <source>
        <strain evidence="11 12">CBS 89968</strain>
    </source>
</reference>
<feature type="region of interest" description="Disordered" evidence="10">
    <location>
        <begin position="28"/>
        <end position="49"/>
    </location>
</feature>
<evidence type="ECO:0000256" key="1">
    <source>
        <dbReference type="ARBA" id="ARBA00004325"/>
    </source>
</evidence>
<dbReference type="Pfam" id="PF04718">
    <property type="entry name" value="ATP-synt_G"/>
    <property type="match status" value="1"/>
</dbReference>
<dbReference type="GO" id="GO:0045259">
    <property type="term" value="C:proton-transporting ATP synthase complex"/>
    <property type="evidence" value="ECO:0007669"/>
    <property type="project" value="UniProtKB-KW"/>
</dbReference>
<comment type="similarity">
    <text evidence="2">Belongs to the ATPase g subunit family.</text>
</comment>
<keyword evidence="8" id="KW-0472">Membrane</keyword>
<dbReference type="EMBL" id="KN847493">
    <property type="protein sequence ID" value="KIW18861.1"/>
    <property type="molecule type" value="Genomic_DNA"/>
</dbReference>
<dbReference type="GO" id="GO:0031966">
    <property type="term" value="C:mitochondrial membrane"/>
    <property type="evidence" value="ECO:0007669"/>
    <property type="project" value="UniProtKB-SubCell"/>
</dbReference>
<keyword evidence="6" id="KW-0406">Ion transport</keyword>
<sequence length="203" mass="21709">MSAAPVSRAVLRQSRLVLRRNAFRQASTTSEAASKAQETGKQAVSKASEGLSRVQSSASSAITKVGSSAYKAVSKIGGRTGRVISFVESLIPPTVYYSRVGLELARIVFKGQNMAPPSSAQWQSYFQPLANVFRNPRTIGSSLSSLSNTASPESFLGSIRNVNSQQLATAGIVFAQVLGFFTVGEMIGRFKVVGYHGEAHHEH</sequence>
<dbReference type="STRING" id="91928.A0A0D1YUD0"/>
<keyword evidence="3" id="KW-0813">Transport</keyword>
<evidence type="ECO:0000256" key="6">
    <source>
        <dbReference type="ARBA" id="ARBA00023065"/>
    </source>
</evidence>
<evidence type="ECO:0000256" key="5">
    <source>
        <dbReference type="ARBA" id="ARBA00022781"/>
    </source>
</evidence>
<evidence type="ECO:0000256" key="3">
    <source>
        <dbReference type="ARBA" id="ARBA00022448"/>
    </source>
</evidence>
<evidence type="ECO:0000256" key="4">
    <source>
        <dbReference type="ARBA" id="ARBA00022547"/>
    </source>
</evidence>
<name>A0A0D1YUD0_9EURO</name>
<dbReference type="GO" id="GO:0015986">
    <property type="term" value="P:proton motive force-driven ATP synthesis"/>
    <property type="evidence" value="ECO:0007669"/>
    <property type="project" value="InterPro"/>
</dbReference>
<evidence type="ECO:0000256" key="2">
    <source>
        <dbReference type="ARBA" id="ARBA00005699"/>
    </source>
</evidence>
<dbReference type="RefSeq" id="XP_016239077.1">
    <property type="nucleotide sequence ID" value="XM_016377507.1"/>
</dbReference>
<evidence type="ECO:0008006" key="13">
    <source>
        <dbReference type="Google" id="ProtNLM"/>
    </source>
</evidence>
<keyword evidence="12" id="KW-1185">Reference proteome</keyword>
<protein>
    <recommendedName>
        <fullName evidence="13">ATP synthase subunit g, mitochondrial</fullName>
    </recommendedName>
</protein>
<gene>
    <name evidence="11" type="ORF">PV08_03150</name>
</gene>
<dbReference type="GO" id="GO:0015078">
    <property type="term" value="F:proton transmembrane transporter activity"/>
    <property type="evidence" value="ECO:0007669"/>
    <property type="project" value="InterPro"/>
</dbReference>
<evidence type="ECO:0000256" key="10">
    <source>
        <dbReference type="SAM" id="MobiDB-lite"/>
    </source>
</evidence>